<dbReference type="PROSITE" id="PS50110">
    <property type="entry name" value="RESPONSE_REGULATORY"/>
    <property type="match status" value="1"/>
</dbReference>
<dbReference type="CDD" id="cd00130">
    <property type="entry name" value="PAS"/>
    <property type="match status" value="1"/>
</dbReference>
<dbReference type="Gene3D" id="3.30.565.10">
    <property type="entry name" value="Histidine kinase-like ATPase, C-terminal domain"/>
    <property type="match status" value="1"/>
</dbReference>
<dbReference type="Pfam" id="PF02518">
    <property type="entry name" value="HATPase_c"/>
    <property type="match status" value="1"/>
</dbReference>
<evidence type="ECO:0000256" key="5">
    <source>
        <dbReference type="ARBA" id="ARBA00022741"/>
    </source>
</evidence>
<dbReference type="PROSITE" id="PS50113">
    <property type="entry name" value="PAC"/>
    <property type="match status" value="1"/>
</dbReference>
<evidence type="ECO:0000256" key="7">
    <source>
        <dbReference type="ARBA" id="ARBA00022840"/>
    </source>
</evidence>
<feature type="domain" description="Histidine kinase" evidence="10">
    <location>
        <begin position="150"/>
        <end position="375"/>
    </location>
</feature>
<comment type="catalytic activity">
    <reaction evidence="1">
        <text>ATP + protein L-histidine = ADP + protein N-phospho-L-histidine.</text>
        <dbReference type="EC" id="2.7.13.3"/>
    </reaction>
</comment>
<feature type="domain" description="Response regulatory" evidence="11">
    <location>
        <begin position="394"/>
        <end position="510"/>
    </location>
</feature>
<evidence type="ECO:0000313" key="14">
    <source>
        <dbReference type="EMBL" id="MBD6619723.1"/>
    </source>
</evidence>
<dbReference type="RefSeq" id="WP_191760917.1">
    <property type="nucleotide sequence ID" value="NZ_VJXY01000046.1"/>
</dbReference>
<reference evidence="14" key="1">
    <citation type="submission" date="2019-07" db="EMBL/GenBank/DDBJ databases">
        <title>Toxilogical consequences of a new and cryptic species of cyanobacteria (Komarekiella delphini-convector) recovered from the epidermis of a bottlenose dolphin and 1500 ft. in the air.</title>
        <authorList>
            <person name="Brown A.O."/>
            <person name="Dvorak P."/>
            <person name="Villanueva C.D."/>
            <person name="Foss A.J."/>
            <person name="Garvey A.D."/>
            <person name="Gibson Q.A."/>
            <person name="Johansen J.R."/>
            <person name="Casamatta D.A."/>
        </authorList>
    </citation>
    <scope>NUCLEOTIDE SEQUENCE</scope>
    <source>
        <strain evidence="14">SJRDD-AB1</strain>
    </source>
</reference>
<dbReference type="InterPro" id="IPR013656">
    <property type="entry name" value="PAS_4"/>
</dbReference>
<feature type="modified residue" description="4-aspartylphosphate" evidence="9">
    <location>
        <position position="445"/>
    </location>
</feature>
<keyword evidence="3 9" id="KW-0597">Phosphoprotein</keyword>
<dbReference type="InterPro" id="IPR001610">
    <property type="entry name" value="PAC"/>
</dbReference>
<dbReference type="CDD" id="cd17546">
    <property type="entry name" value="REC_hyHK_CKI1_RcsC-like"/>
    <property type="match status" value="1"/>
</dbReference>
<accession>A0AA40T2X1</accession>
<dbReference type="Gene3D" id="3.40.50.2300">
    <property type="match status" value="1"/>
</dbReference>
<evidence type="ECO:0000256" key="3">
    <source>
        <dbReference type="ARBA" id="ARBA00022553"/>
    </source>
</evidence>
<evidence type="ECO:0000259" key="10">
    <source>
        <dbReference type="PROSITE" id="PS50109"/>
    </source>
</evidence>
<dbReference type="Pfam" id="PF08448">
    <property type="entry name" value="PAS_4"/>
    <property type="match status" value="1"/>
</dbReference>
<dbReference type="Gene3D" id="1.10.287.130">
    <property type="match status" value="1"/>
</dbReference>
<dbReference type="InterPro" id="IPR011006">
    <property type="entry name" value="CheY-like_superfamily"/>
</dbReference>
<evidence type="ECO:0000256" key="6">
    <source>
        <dbReference type="ARBA" id="ARBA00022777"/>
    </source>
</evidence>
<dbReference type="GO" id="GO:0005524">
    <property type="term" value="F:ATP binding"/>
    <property type="evidence" value="ECO:0007669"/>
    <property type="project" value="UniProtKB-KW"/>
</dbReference>
<dbReference type="InterPro" id="IPR004358">
    <property type="entry name" value="Sig_transdc_His_kin-like_C"/>
</dbReference>
<dbReference type="AlphaFoldDB" id="A0AA40T2X1"/>
<dbReference type="InterPro" id="IPR003661">
    <property type="entry name" value="HisK_dim/P_dom"/>
</dbReference>
<evidence type="ECO:0000256" key="1">
    <source>
        <dbReference type="ARBA" id="ARBA00000085"/>
    </source>
</evidence>
<dbReference type="SUPFAM" id="SSF55874">
    <property type="entry name" value="ATPase domain of HSP90 chaperone/DNA topoisomerase II/histidine kinase"/>
    <property type="match status" value="1"/>
</dbReference>
<dbReference type="PROSITE" id="PS50112">
    <property type="entry name" value="PAS"/>
    <property type="match status" value="1"/>
</dbReference>
<dbReference type="InterPro" id="IPR001789">
    <property type="entry name" value="Sig_transdc_resp-reg_receiver"/>
</dbReference>
<keyword evidence="6" id="KW-0418">Kinase</keyword>
<dbReference type="InterPro" id="IPR000014">
    <property type="entry name" value="PAS"/>
</dbReference>
<keyword evidence="15" id="KW-1185">Reference proteome</keyword>
<gene>
    <name evidence="14" type="ORF">FNW02_28890</name>
</gene>
<evidence type="ECO:0000259" key="13">
    <source>
        <dbReference type="PROSITE" id="PS50113"/>
    </source>
</evidence>
<keyword evidence="7" id="KW-0067">ATP-binding</keyword>
<evidence type="ECO:0000256" key="4">
    <source>
        <dbReference type="ARBA" id="ARBA00022679"/>
    </source>
</evidence>
<evidence type="ECO:0000256" key="9">
    <source>
        <dbReference type="PROSITE-ProRule" id="PRU00169"/>
    </source>
</evidence>
<dbReference type="CDD" id="cd00082">
    <property type="entry name" value="HisKA"/>
    <property type="match status" value="1"/>
</dbReference>
<dbReference type="NCBIfam" id="TIGR00229">
    <property type="entry name" value="sensory_box"/>
    <property type="match status" value="1"/>
</dbReference>
<keyword evidence="4" id="KW-0808">Transferase</keyword>
<dbReference type="InterPro" id="IPR035965">
    <property type="entry name" value="PAS-like_dom_sf"/>
</dbReference>
<organism evidence="14 15">
    <name type="scientific">Komarekiella delphini-convector SJRDD-AB1</name>
    <dbReference type="NCBI Taxonomy" id="2593771"/>
    <lineage>
        <taxon>Bacteria</taxon>
        <taxon>Bacillati</taxon>
        <taxon>Cyanobacteriota</taxon>
        <taxon>Cyanophyceae</taxon>
        <taxon>Nostocales</taxon>
        <taxon>Nostocaceae</taxon>
        <taxon>Komarekiella</taxon>
        <taxon>Komarekiella delphini-convector</taxon>
    </lineage>
</organism>
<dbReference type="InterPro" id="IPR036890">
    <property type="entry name" value="HATPase_C_sf"/>
</dbReference>
<dbReference type="PROSITE" id="PS50109">
    <property type="entry name" value="HIS_KIN"/>
    <property type="match status" value="1"/>
</dbReference>
<dbReference type="EMBL" id="VJXY01000046">
    <property type="protein sequence ID" value="MBD6619723.1"/>
    <property type="molecule type" value="Genomic_DNA"/>
</dbReference>
<protein>
    <recommendedName>
        <fullName evidence="2">histidine kinase</fullName>
        <ecNumber evidence="2">2.7.13.3</ecNumber>
    </recommendedName>
</protein>
<dbReference type="SMART" id="SM00448">
    <property type="entry name" value="REC"/>
    <property type="match status" value="1"/>
</dbReference>
<evidence type="ECO:0000259" key="12">
    <source>
        <dbReference type="PROSITE" id="PS50112"/>
    </source>
</evidence>
<dbReference type="SMART" id="SM00086">
    <property type="entry name" value="PAC"/>
    <property type="match status" value="1"/>
</dbReference>
<dbReference type="SUPFAM" id="SSF55785">
    <property type="entry name" value="PYP-like sensor domain (PAS domain)"/>
    <property type="match status" value="1"/>
</dbReference>
<keyword evidence="5" id="KW-0547">Nucleotide-binding</keyword>
<evidence type="ECO:0000259" key="11">
    <source>
        <dbReference type="PROSITE" id="PS50110"/>
    </source>
</evidence>
<dbReference type="InterPro" id="IPR036097">
    <property type="entry name" value="HisK_dim/P_sf"/>
</dbReference>
<dbReference type="Pfam" id="PF00512">
    <property type="entry name" value="HisKA"/>
    <property type="match status" value="1"/>
</dbReference>
<dbReference type="SUPFAM" id="SSF47384">
    <property type="entry name" value="Homodimeric domain of signal transducing histidine kinase"/>
    <property type="match status" value="1"/>
</dbReference>
<dbReference type="GO" id="GO:0000155">
    <property type="term" value="F:phosphorelay sensor kinase activity"/>
    <property type="evidence" value="ECO:0007669"/>
    <property type="project" value="InterPro"/>
</dbReference>
<dbReference type="PRINTS" id="PR00344">
    <property type="entry name" value="BCTRLSENSOR"/>
</dbReference>
<dbReference type="PANTHER" id="PTHR43065">
    <property type="entry name" value="SENSOR HISTIDINE KINASE"/>
    <property type="match status" value="1"/>
</dbReference>
<keyword evidence="8" id="KW-0902">Two-component regulatory system</keyword>
<dbReference type="SUPFAM" id="SSF52172">
    <property type="entry name" value="CheY-like"/>
    <property type="match status" value="1"/>
</dbReference>
<proteinExistence type="predicted"/>
<name>A0AA40T2X1_9NOST</name>
<evidence type="ECO:0000256" key="8">
    <source>
        <dbReference type="ARBA" id="ARBA00023012"/>
    </source>
</evidence>
<dbReference type="SMART" id="SM00387">
    <property type="entry name" value="HATPase_c"/>
    <property type="match status" value="1"/>
</dbReference>
<evidence type="ECO:0000256" key="2">
    <source>
        <dbReference type="ARBA" id="ARBA00012438"/>
    </source>
</evidence>
<comment type="caution">
    <text evidence="14">The sequence shown here is derived from an EMBL/GenBank/DDBJ whole genome shotgun (WGS) entry which is preliminary data.</text>
</comment>
<evidence type="ECO:0000313" key="15">
    <source>
        <dbReference type="Proteomes" id="UP001165986"/>
    </source>
</evidence>
<dbReference type="InterPro" id="IPR005467">
    <property type="entry name" value="His_kinase_dom"/>
</dbReference>
<dbReference type="EC" id="2.7.13.3" evidence="2"/>
<dbReference type="Pfam" id="PF00072">
    <property type="entry name" value="Response_reg"/>
    <property type="match status" value="1"/>
</dbReference>
<dbReference type="SMART" id="SM00091">
    <property type="entry name" value="PAS"/>
    <property type="match status" value="1"/>
</dbReference>
<sequence>MAHNSQEALQRSEKLYRHLVESQTDVIVRTDLPGRLTFANLAACQTFGLQLDELRDHLLFEFFHPDDLPQARENMTALASPPHRLTVSEQRALTVNGIRWFQWNVTAITDELGQVIETQGVGRDITEKKQLEAQLLRLQRLESLGTLASGIAHDLNNILAPIMFSVQMLTLKLPYIDARNQQLLKIIENNSKRAADLVKQILTFARGSEGRSICLQIEPLLLEVEQILNSTFPKSIIISKNLSTQNLWRIKADPSQIHQVLMNLCVNARDAMPEGGTLSICANNFFVDENFARMNLDANVGDYVVITVSDTGFGMAPLILDRIFEPFFTTKEPGKGTGLGLSTVIGIVKNYRGFINVESEVSKGTQFQVYLPADEERTNQQAENLELSNGNRELILVVDDEAAILEITKTSLEDYNYRTLTASNAIEAVSLYAEYKNQISIVLMDMMMPSMDGLTAIRILQKMNPQVKIIAISGSAANSPLIEAADAGINLFLQKPYTLSQLLYAIKDLLS</sequence>
<dbReference type="SMART" id="SM00388">
    <property type="entry name" value="HisKA"/>
    <property type="match status" value="1"/>
</dbReference>
<dbReference type="Gene3D" id="3.30.450.20">
    <property type="entry name" value="PAS domain"/>
    <property type="match status" value="1"/>
</dbReference>
<dbReference type="Proteomes" id="UP001165986">
    <property type="component" value="Unassembled WGS sequence"/>
</dbReference>
<dbReference type="InterPro" id="IPR000700">
    <property type="entry name" value="PAS-assoc_C"/>
</dbReference>
<feature type="domain" description="PAC" evidence="13">
    <location>
        <begin position="83"/>
        <end position="137"/>
    </location>
</feature>
<dbReference type="InterPro" id="IPR003594">
    <property type="entry name" value="HATPase_dom"/>
</dbReference>
<feature type="domain" description="PAS" evidence="12">
    <location>
        <begin position="12"/>
        <end position="75"/>
    </location>
</feature>
<dbReference type="PANTHER" id="PTHR43065:SF46">
    <property type="entry name" value="C4-DICARBOXYLATE TRANSPORT SENSOR PROTEIN DCTB"/>
    <property type="match status" value="1"/>
</dbReference>